<name>A0AAD7HXY1_9AGAR</name>
<gene>
    <name evidence="1" type="ORF">B0H16DRAFT_1893818</name>
</gene>
<protein>
    <submittedName>
        <fullName evidence="1">Uncharacterized protein</fullName>
    </submittedName>
</protein>
<sequence>MHIPQLVKCNIPSSPNVTPFLKQNPSIVDLHIMPTKVGRDAPLGKFPAPPIQLPNLLRFTGSANSARYLGPHLSASNLTIYWGHDMWFSDCLTAYSLSNGRITELINLACSWNSALLPAIAQHMSGVEHLIFHHWDADLNRVDLPSLMKEFDIFGNTDNARWVVVSGAWVCRGEPVIFRKRVMDADAIILLKWILKKALPLSALTYIALENGEEISDFVLLPIGQRGLSFVSIAPDSTAVSN</sequence>
<keyword evidence="2" id="KW-1185">Reference proteome</keyword>
<accession>A0AAD7HXY1</accession>
<dbReference type="Proteomes" id="UP001215598">
    <property type="component" value="Unassembled WGS sequence"/>
</dbReference>
<proteinExistence type="predicted"/>
<evidence type="ECO:0000313" key="2">
    <source>
        <dbReference type="Proteomes" id="UP001215598"/>
    </source>
</evidence>
<dbReference type="EMBL" id="JARKIB010000163">
    <property type="protein sequence ID" value="KAJ7729821.1"/>
    <property type="molecule type" value="Genomic_DNA"/>
</dbReference>
<reference evidence="1" key="1">
    <citation type="submission" date="2023-03" db="EMBL/GenBank/DDBJ databases">
        <title>Massive genome expansion in bonnet fungi (Mycena s.s.) driven by repeated elements and novel gene families across ecological guilds.</title>
        <authorList>
            <consortium name="Lawrence Berkeley National Laboratory"/>
            <person name="Harder C.B."/>
            <person name="Miyauchi S."/>
            <person name="Viragh M."/>
            <person name="Kuo A."/>
            <person name="Thoen E."/>
            <person name="Andreopoulos B."/>
            <person name="Lu D."/>
            <person name="Skrede I."/>
            <person name="Drula E."/>
            <person name="Henrissat B."/>
            <person name="Morin E."/>
            <person name="Kohler A."/>
            <person name="Barry K."/>
            <person name="LaButti K."/>
            <person name="Morin E."/>
            <person name="Salamov A."/>
            <person name="Lipzen A."/>
            <person name="Mereny Z."/>
            <person name="Hegedus B."/>
            <person name="Baldrian P."/>
            <person name="Stursova M."/>
            <person name="Weitz H."/>
            <person name="Taylor A."/>
            <person name="Grigoriev I.V."/>
            <person name="Nagy L.G."/>
            <person name="Martin F."/>
            <person name="Kauserud H."/>
        </authorList>
    </citation>
    <scope>NUCLEOTIDE SEQUENCE</scope>
    <source>
        <strain evidence="1">CBHHK182m</strain>
    </source>
</reference>
<dbReference type="AlphaFoldDB" id="A0AAD7HXY1"/>
<evidence type="ECO:0000313" key="1">
    <source>
        <dbReference type="EMBL" id="KAJ7729821.1"/>
    </source>
</evidence>
<organism evidence="1 2">
    <name type="scientific">Mycena metata</name>
    <dbReference type="NCBI Taxonomy" id="1033252"/>
    <lineage>
        <taxon>Eukaryota</taxon>
        <taxon>Fungi</taxon>
        <taxon>Dikarya</taxon>
        <taxon>Basidiomycota</taxon>
        <taxon>Agaricomycotina</taxon>
        <taxon>Agaricomycetes</taxon>
        <taxon>Agaricomycetidae</taxon>
        <taxon>Agaricales</taxon>
        <taxon>Marasmiineae</taxon>
        <taxon>Mycenaceae</taxon>
        <taxon>Mycena</taxon>
    </lineage>
</organism>
<comment type="caution">
    <text evidence="1">The sequence shown here is derived from an EMBL/GenBank/DDBJ whole genome shotgun (WGS) entry which is preliminary data.</text>
</comment>